<dbReference type="Proteomes" id="UP001218218">
    <property type="component" value="Unassembled WGS sequence"/>
</dbReference>
<organism evidence="2 3">
    <name type="scientific">Mycena albidolilacea</name>
    <dbReference type="NCBI Taxonomy" id="1033008"/>
    <lineage>
        <taxon>Eukaryota</taxon>
        <taxon>Fungi</taxon>
        <taxon>Dikarya</taxon>
        <taxon>Basidiomycota</taxon>
        <taxon>Agaricomycotina</taxon>
        <taxon>Agaricomycetes</taxon>
        <taxon>Agaricomycetidae</taxon>
        <taxon>Agaricales</taxon>
        <taxon>Marasmiineae</taxon>
        <taxon>Mycenaceae</taxon>
        <taxon>Mycena</taxon>
    </lineage>
</organism>
<dbReference type="AlphaFoldDB" id="A0AAD7ECN0"/>
<gene>
    <name evidence="2" type="ORF">DFH08DRAFT_821972</name>
</gene>
<protein>
    <submittedName>
        <fullName evidence="2">Uncharacterized protein</fullName>
    </submittedName>
</protein>
<accession>A0AAD7ECN0</accession>
<proteinExistence type="predicted"/>
<feature type="region of interest" description="Disordered" evidence="1">
    <location>
        <begin position="166"/>
        <end position="259"/>
    </location>
</feature>
<keyword evidence="3" id="KW-1185">Reference proteome</keyword>
<evidence type="ECO:0000256" key="1">
    <source>
        <dbReference type="SAM" id="MobiDB-lite"/>
    </source>
</evidence>
<feature type="compositionally biased region" description="Acidic residues" evidence="1">
    <location>
        <begin position="234"/>
        <end position="249"/>
    </location>
</feature>
<evidence type="ECO:0000313" key="2">
    <source>
        <dbReference type="EMBL" id="KAJ7312530.1"/>
    </source>
</evidence>
<name>A0AAD7ECN0_9AGAR</name>
<sequence length="259" mass="28911">MSTHSKVLKPSVTDPGPPKVYKPVWKYKSDKISLDHLVAHGGPGTPQQVCSRCASDEEPRAAGHPPRLQAELVDCNHGAKKTKTTDMCSLTRGTILWSQIFNKYIQKRVYYLFGKKYSDHIKKSSQIHISFSAEYFALPKKEIPTLHVTTLASFLPRLKHVLSLSTTSHMPTKRGRSKAQNLGTFALKRKGDTVQQSDEDQPSKRSRNASPNGSSIHSDNQENPDPDSLNNLDLDSETDDDDDDDDDDAERTTRSASQH</sequence>
<evidence type="ECO:0000313" key="3">
    <source>
        <dbReference type="Proteomes" id="UP001218218"/>
    </source>
</evidence>
<dbReference type="EMBL" id="JARIHO010000071">
    <property type="protein sequence ID" value="KAJ7312530.1"/>
    <property type="molecule type" value="Genomic_DNA"/>
</dbReference>
<reference evidence="2" key="1">
    <citation type="submission" date="2023-03" db="EMBL/GenBank/DDBJ databases">
        <title>Massive genome expansion in bonnet fungi (Mycena s.s.) driven by repeated elements and novel gene families across ecological guilds.</title>
        <authorList>
            <consortium name="Lawrence Berkeley National Laboratory"/>
            <person name="Harder C.B."/>
            <person name="Miyauchi S."/>
            <person name="Viragh M."/>
            <person name="Kuo A."/>
            <person name="Thoen E."/>
            <person name="Andreopoulos B."/>
            <person name="Lu D."/>
            <person name="Skrede I."/>
            <person name="Drula E."/>
            <person name="Henrissat B."/>
            <person name="Morin E."/>
            <person name="Kohler A."/>
            <person name="Barry K."/>
            <person name="LaButti K."/>
            <person name="Morin E."/>
            <person name="Salamov A."/>
            <person name="Lipzen A."/>
            <person name="Mereny Z."/>
            <person name="Hegedus B."/>
            <person name="Baldrian P."/>
            <person name="Stursova M."/>
            <person name="Weitz H."/>
            <person name="Taylor A."/>
            <person name="Grigoriev I.V."/>
            <person name="Nagy L.G."/>
            <person name="Martin F."/>
            <person name="Kauserud H."/>
        </authorList>
    </citation>
    <scope>NUCLEOTIDE SEQUENCE</scope>
    <source>
        <strain evidence="2">CBHHK002</strain>
    </source>
</reference>
<comment type="caution">
    <text evidence="2">The sequence shown here is derived from an EMBL/GenBank/DDBJ whole genome shotgun (WGS) entry which is preliminary data.</text>
</comment>
<feature type="compositionally biased region" description="Polar residues" evidence="1">
    <location>
        <begin position="208"/>
        <end position="218"/>
    </location>
</feature>